<dbReference type="Proteomes" id="UP001152795">
    <property type="component" value="Unassembled WGS sequence"/>
</dbReference>
<keyword evidence="2" id="KW-1185">Reference proteome</keyword>
<organism evidence="1 2">
    <name type="scientific">Paramuricea clavata</name>
    <name type="common">Red gorgonian</name>
    <name type="synonym">Violescent sea-whip</name>
    <dbReference type="NCBI Taxonomy" id="317549"/>
    <lineage>
        <taxon>Eukaryota</taxon>
        <taxon>Metazoa</taxon>
        <taxon>Cnidaria</taxon>
        <taxon>Anthozoa</taxon>
        <taxon>Octocorallia</taxon>
        <taxon>Malacalcyonacea</taxon>
        <taxon>Plexauridae</taxon>
        <taxon>Paramuricea</taxon>
    </lineage>
</organism>
<evidence type="ECO:0000313" key="1">
    <source>
        <dbReference type="EMBL" id="CAB3989974.1"/>
    </source>
</evidence>
<proteinExistence type="predicted"/>
<dbReference type="AlphaFoldDB" id="A0A6S7G989"/>
<accession>A0A6S7G989</accession>
<evidence type="ECO:0000313" key="2">
    <source>
        <dbReference type="Proteomes" id="UP001152795"/>
    </source>
</evidence>
<comment type="caution">
    <text evidence="1">The sequence shown here is derived from an EMBL/GenBank/DDBJ whole genome shotgun (WGS) entry which is preliminary data.</text>
</comment>
<reference evidence="1" key="1">
    <citation type="submission" date="2020-04" db="EMBL/GenBank/DDBJ databases">
        <authorList>
            <person name="Alioto T."/>
            <person name="Alioto T."/>
            <person name="Gomez Garrido J."/>
        </authorList>
    </citation>
    <scope>NUCLEOTIDE SEQUENCE</scope>
    <source>
        <strain evidence="1">A484AB</strain>
    </source>
</reference>
<sequence length="104" mass="11886">MLDKRQTLKNELEKMELEQDLVVAQAREKVYADVADEEASTTENLELNLNLEGKTIHITVNLTQSSPVPALSLVNSERTELFDAVERFHAVDDLREPREIFDFA</sequence>
<gene>
    <name evidence="1" type="ORF">PACLA_8A078498</name>
</gene>
<name>A0A6S7G989_PARCT</name>
<dbReference type="EMBL" id="CACRXK020001578">
    <property type="protein sequence ID" value="CAB3989974.1"/>
    <property type="molecule type" value="Genomic_DNA"/>
</dbReference>
<protein>
    <submittedName>
        <fullName evidence="1">Uncharacterized protein</fullName>
    </submittedName>
</protein>